<dbReference type="PIRSF" id="PIRSF000858">
    <property type="entry name" value="SCOT-t"/>
    <property type="match status" value="1"/>
</dbReference>
<feature type="active site" description="5-glutamyl coenzyme A thioester intermediate" evidence="4">
    <location>
        <position position="368"/>
    </location>
</feature>
<evidence type="ECO:0000256" key="4">
    <source>
        <dbReference type="PIRSR" id="PIRSR000858-1"/>
    </source>
</evidence>
<reference evidence="5" key="1">
    <citation type="submission" date="2020-10" db="EMBL/GenBank/DDBJ databases">
        <authorList>
            <person name="Gilroy R."/>
        </authorList>
    </citation>
    <scope>NUCLEOTIDE SEQUENCE</scope>
    <source>
        <strain evidence="5">ChiHjej10B9-9673</strain>
    </source>
</reference>
<dbReference type="SMART" id="SM00882">
    <property type="entry name" value="CoA_trans"/>
    <property type="match status" value="2"/>
</dbReference>
<evidence type="ECO:0000256" key="2">
    <source>
        <dbReference type="ARBA" id="ARBA00022679"/>
    </source>
</evidence>
<dbReference type="Gene3D" id="3.40.1080.10">
    <property type="entry name" value="Glutaconate Coenzyme A-transferase"/>
    <property type="match status" value="2"/>
</dbReference>
<gene>
    <name evidence="5" type="ORF">IAC18_01090</name>
</gene>
<comment type="caution">
    <text evidence="5">The sequence shown here is derived from an EMBL/GenBank/DDBJ whole genome shotgun (WGS) entry which is preliminary data.</text>
</comment>
<reference evidence="5" key="2">
    <citation type="journal article" date="2021" name="PeerJ">
        <title>Extensive microbial diversity within the chicken gut microbiome revealed by metagenomics and culture.</title>
        <authorList>
            <person name="Gilroy R."/>
            <person name="Ravi A."/>
            <person name="Getino M."/>
            <person name="Pursley I."/>
            <person name="Horton D.L."/>
            <person name="Alikhan N.F."/>
            <person name="Baker D."/>
            <person name="Gharbi K."/>
            <person name="Hall N."/>
            <person name="Watson M."/>
            <person name="Adriaenssens E.M."/>
            <person name="Foster-Nyarko E."/>
            <person name="Jarju S."/>
            <person name="Secka A."/>
            <person name="Antonio M."/>
            <person name="Oren A."/>
            <person name="Chaudhuri R.R."/>
            <person name="La Ragione R."/>
            <person name="Hildebrand F."/>
            <person name="Pallen M.J."/>
        </authorList>
    </citation>
    <scope>NUCLEOTIDE SEQUENCE</scope>
    <source>
        <strain evidence="5">ChiHjej10B9-9673</strain>
    </source>
</reference>
<accession>A0A9D1FBW1</accession>
<dbReference type="EMBL" id="DVJK01000032">
    <property type="protein sequence ID" value="HIS66134.1"/>
    <property type="molecule type" value="Genomic_DNA"/>
</dbReference>
<evidence type="ECO:0000256" key="3">
    <source>
        <dbReference type="PIRNR" id="PIRNR000858"/>
    </source>
</evidence>
<dbReference type="Proteomes" id="UP000824001">
    <property type="component" value="Unassembled WGS sequence"/>
</dbReference>
<dbReference type="PANTHER" id="PTHR43293">
    <property type="entry name" value="ACETATE COA-TRANSFERASE YDIF"/>
    <property type="match status" value="1"/>
</dbReference>
<sequence length="560" mass="60098">MHLHHSCKSIFVFFILSPRQYNDCQRIDTRSGRGLGKKREERVKALFKIVDIKGAASAIKDGATVGITGFMGSACPEYLLKGIEDSFLEGGHPCALTMTHSPGIGDGKDRGMNHMAHAGLLKRVIASHYNLAPLLQAKVDSGEIEAYLLPQGTLCQLYREIGAGRPGVITKTGLGTFVDPRLEGGKCNALATRDLVEVVTLGGEEYLWYKSFPIDVAIIRGTSVDEHGNVSAEKETTLIDQLALAQAAKRSGGIVIVQAERVVAAGAINPRDVIVPGILVDYVVLSPAEYHYQNFGNQPYDAALAHEFRIPVDSIPILPMSDRKIIARRAAMELPRNAVINLGIGIPEGVSGVAVEEGFADQLTMTVEAGQIGGVPAAGAAFGGAYNPEFVPGMINQFDFYDGGGLDVCFLGAAEVDAMGNCNVSKFTRTVGPGGFINIASNTPKCVFCGTLTAGGLKTEVKDGRLVILQEGRNRKYVKQVKQVTFSGANAVKSGQKVLFITERAVFELDEEGIILTEIAPGIDLQTQVLDVVDFDVRVSSGLRTMDERIFREGKMGLEL</sequence>
<dbReference type="AlphaFoldDB" id="A0A9D1FBW1"/>
<dbReference type="GO" id="GO:0046952">
    <property type="term" value="P:ketone body catabolic process"/>
    <property type="evidence" value="ECO:0007669"/>
    <property type="project" value="InterPro"/>
</dbReference>
<keyword evidence="2 3" id="KW-0808">Transferase</keyword>
<dbReference type="GO" id="GO:0008410">
    <property type="term" value="F:CoA-transferase activity"/>
    <property type="evidence" value="ECO:0007669"/>
    <property type="project" value="InterPro"/>
</dbReference>
<dbReference type="InterPro" id="IPR004165">
    <property type="entry name" value="CoA_trans_fam_I"/>
</dbReference>
<dbReference type="Pfam" id="PF01144">
    <property type="entry name" value="CoA_trans"/>
    <property type="match status" value="1"/>
</dbReference>
<organism evidence="5 6">
    <name type="scientific">Candidatus Scatomorpha merdipullorum</name>
    <dbReference type="NCBI Taxonomy" id="2840927"/>
    <lineage>
        <taxon>Bacteria</taxon>
        <taxon>Bacillati</taxon>
        <taxon>Bacillota</taxon>
        <taxon>Clostridia</taxon>
        <taxon>Eubacteriales</taxon>
        <taxon>Candidatus Scatomorpha</taxon>
    </lineage>
</organism>
<proteinExistence type="inferred from homology"/>
<name>A0A9D1FBW1_9FIRM</name>
<comment type="similarity">
    <text evidence="1 3">Belongs to the 3-oxoacid CoA-transferase family.</text>
</comment>
<evidence type="ECO:0000313" key="6">
    <source>
        <dbReference type="Proteomes" id="UP000824001"/>
    </source>
</evidence>
<evidence type="ECO:0000256" key="1">
    <source>
        <dbReference type="ARBA" id="ARBA00007154"/>
    </source>
</evidence>
<protein>
    <submittedName>
        <fullName evidence="5">Acyl CoA:acetate/3-ketoacid CoA transferase</fullName>
    </submittedName>
</protein>
<dbReference type="InterPro" id="IPR014388">
    <property type="entry name" value="3-oxoacid_CoA-transferase"/>
</dbReference>
<dbReference type="SUPFAM" id="SSF100950">
    <property type="entry name" value="NagB/RpiA/CoA transferase-like"/>
    <property type="match status" value="2"/>
</dbReference>
<dbReference type="PANTHER" id="PTHR43293:SF1">
    <property type="entry name" value="ACETATE COA-TRANSFERASE YDIF"/>
    <property type="match status" value="1"/>
</dbReference>
<dbReference type="InterPro" id="IPR037171">
    <property type="entry name" value="NagB/RpiA_transferase-like"/>
</dbReference>
<evidence type="ECO:0000313" key="5">
    <source>
        <dbReference type="EMBL" id="HIS66134.1"/>
    </source>
</evidence>